<keyword evidence="2" id="KW-1185">Reference proteome</keyword>
<proteinExistence type="predicted"/>
<sequence length="563" mass="63823">IWSLFQIVMRLSELDLREPATRLLQSLIETSYIPPEAIQRTDQSSRDFHLIIALTLVRSCIFWKWYRRALALIRNHFHLHKRSSVGPVISGLSHDILYALMEYPTVEDLDLTISFVEDMVSSQEPISVSSDVIRQIYNHAQRLNQPDMAATLYTLTQGGTTQPLDEFPLPSGTALTWLLRYLSSQSAYLHLARRLVKQVVDRCEPIPPPDRADFISIAAKSGFASHARSLWERYSSGREGRAVAGNAAMVVRMCSLFTSLRRRNAVKKSEDSELAHETTIASIDSGPSHEAEDLCISSELDQDQDLRNFADLVLTRYRELKEPLYRASREDLNALARANIMLGRIVEGFQVLQIVTYRNECPDLHDINVILSAIADVDPRMALKMVRRMVAVGPKPDSISFGTVIHKAARHRDVATISRMLRLARNAGQQLTTKTVATVIRASVMLSGTDKDAIRDNLVRALGIITANDHSNHLSTVNMGTFCVEEALKADDPTLAFQFWKRLMRSRTPWDDGLHTSLRRRIEKSVCCRCKEGYIRTEDGRKMLFALRRGFKEGRRVKESYTT</sequence>
<evidence type="ECO:0000313" key="2">
    <source>
        <dbReference type="Proteomes" id="UP001203297"/>
    </source>
</evidence>
<reference evidence="1" key="1">
    <citation type="journal article" date="2022" name="New Phytol.">
        <title>Evolutionary transition to the ectomycorrhizal habit in the genomes of a hyperdiverse lineage of mushroom-forming fungi.</title>
        <authorList>
            <person name="Looney B."/>
            <person name="Miyauchi S."/>
            <person name="Morin E."/>
            <person name="Drula E."/>
            <person name="Courty P.E."/>
            <person name="Kohler A."/>
            <person name="Kuo A."/>
            <person name="LaButti K."/>
            <person name="Pangilinan J."/>
            <person name="Lipzen A."/>
            <person name="Riley R."/>
            <person name="Andreopoulos W."/>
            <person name="He G."/>
            <person name="Johnson J."/>
            <person name="Nolan M."/>
            <person name="Tritt A."/>
            <person name="Barry K.W."/>
            <person name="Grigoriev I.V."/>
            <person name="Nagy L.G."/>
            <person name="Hibbett D."/>
            <person name="Henrissat B."/>
            <person name="Matheny P.B."/>
            <person name="Labbe J."/>
            <person name="Martin F.M."/>
        </authorList>
    </citation>
    <scope>NUCLEOTIDE SEQUENCE</scope>
    <source>
        <strain evidence="1">BPL690</strain>
    </source>
</reference>
<dbReference type="Proteomes" id="UP001203297">
    <property type="component" value="Unassembled WGS sequence"/>
</dbReference>
<gene>
    <name evidence="1" type="ORF">B0F90DRAFT_1625646</name>
</gene>
<dbReference type="AlphaFoldDB" id="A0AAD4QQ78"/>
<name>A0AAD4QQ78_9AGAM</name>
<protein>
    <submittedName>
        <fullName evidence="1">Uncharacterized protein</fullName>
    </submittedName>
</protein>
<comment type="caution">
    <text evidence="1">The sequence shown here is derived from an EMBL/GenBank/DDBJ whole genome shotgun (WGS) entry which is preliminary data.</text>
</comment>
<accession>A0AAD4QQ78</accession>
<dbReference type="Gene3D" id="1.25.40.10">
    <property type="entry name" value="Tetratricopeptide repeat domain"/>
    <property type="match status" value="1"/>
</dbReference>
<organism evidence="1 2">
    <name type="scientific">Multifurca ochricompacta</name>
    <dbReference type="NCBI Taxonomy" id="376703"/>
    <lineage>
        <taxon>Eukaryota</taxon>
        <taxon>Fungi</taxon>
        <taxon>Dikarya</taxon>
        <taxon>Basidiomycota</taxon>
        <taxon>Agaricomycotina</taxon>
        <taxon>Agaricomycetes</taxon>
        <taxon>Russulales</taxon>
        <taxon>Russulaceae</taxon>
        <taxon>Multifurca</taxon>
    </lineage>
</organism>
<evidence type="ECO:0000313" key="1">
    <source>
        <dbReference type="EMBL" id="KAI0304386.1"/>
    </source>
</evidence>
<dbReference type="InterPro" id="IPR011990">
    <property type="entry name" value="TPR-like_helical_dom_sf"/>
</dbReference>
<feature type="non-terminal residue" evidence="1">
    <location>
        <position position="1"/>
    </location>
</feature>
<dbReference type="EMBL" id="WTXG01000007">
    <property type="protein sequence ID" value="KAI0304386.1"/>
    <property type="molecule type" value="Genomic_DNA"/>
</dbReference>